<dbReference type="SUPFAM" id="SSF88713">
    <property type="entry name" value="Glycoside hydrolase/deacetylase"/>
    <property type="match status" value="1"/>
</dbReference>
<dbReference type="PANTHER" id="PTHR41695:SF1">
    <property type="entry name" value="1,4-ALPHA-GLUCAN BRANCHING ENZYME TK1436"/>
    <property type="match status" value="1"/>
</dbReference>
<dbReference type="InterPro" id="IPR011330">
    <property type="entry name" value="Glyco_hydro/deAcase_b/a-brl"/>
</dbReference>
<dbReference type="InterPro" id="IPR004300">
    <property type="entry name" value="Glyco_hydro_57_N"/>
</dbReference>
<dbReference type="InterPro" id="IPR027291">
    <property type="entry name" value="Glyco_hydro_38_N_sf"/>
</dbReference>
<feature type="active site" description="Nucleophile" evidence="3">
    <location>
        <position position="190"/>
    </location>
</feature>
<accession>A0A1F4U2N1</accession>
<sequence>MVKGYFTFVLHSHLPWVINHGRWPHGTDWLNEAAVECYLPILNYLNRLVDEGHEPGLIIGLTPILQEQLKCPAFPTEINYYFDNKIDAAQEDIKEFERTGQKHFLSTAKMWLEYYQAIKNDFNERYHKDIVNAFKNLQQQTSVEIITSAATHGYLPLLKFDRSVNAQIKLGQSVYQKNFSRPATGIWLPECAYRPAYQWKTPVGNDENLYQRKSVDEIVSQNGLKYFIIDSHLLKGGTAIGVYLARFKELRRLWQQFRKEFHEIKQDFIKTPHDIYLVASNPNINPVALFVRDPTTALQVWSGELGYPGDGCYLDFHKKKFPGGLRYWRVTNPKIDLALKQPYDPEEIERRVTEHARHFVQLLLSISHQYYNENKKPAFICTPFDTELFGHWWFEGPRW</sequence>
<comment type="similarity">
    <text evidence="1 4">Belongs to the glycosyl hydrolase 57 family.</text>
</comment>
<feature type="active site" description="Proton donor" evidence="3">
    <location>
        <position position="385"/>
    </location>
</feature>
<dbReference type="AlphaFoldDB" id="A0A1F4U2N1"/>
<keyword evidence="2 4" id="KW-0119">Carbohydrate metabolism</keyword>
<dbReference type="GO" id="GO:0030979">
    <property type="term" value="P:alpha-glucan biosynthetic process"/>
    <property type="evidence" value="ECO:0007669"/>
    <property type="project" value="InterPro"/>
</dbReference>
<dbReference type="EMBL" id="MEUM01000149">
    <property type="protein sequence ID" value="OGC39141.1"/>
    <property type="molecule type" value="Genomic_DNA"/>
</dbReference>
<dbReference type="InterPro" id="IPR040042">
    <property type="entry name" value="Branching_enz_MT3115-like"/>
</dbReference>
<evidence type="ECO:0000256" key="1">
    <source>
        <dbReference type="ARBA" id="ARBA00006821"/>
    </source>
</evidence>
<evidence type="ECO:0000256" key="3">
    <source>
        <dbReference type="PIRSR" id="PIRSR640042-1"/>
    </source>
</evidence>
<comment type="caution">
    <text evidence="6">The sequence shown here is derived from an EMBL/GenBank/DDBJ whole genome shotgun (WGS) entry which is preliminary data.</text>
</comment>
<evidence type="ECO:0000259" key="5">
    <source>
        <dbReference type="Pfam" id="PF03065"/>
    </source>
</evidence>
<name>A0A1F4U2N1_UNCW3</name>
<dbReference type="GO" id="GO:0003844">
    <property type="term" value="F:1,4-alpha-glucan branching enzyme activity"/>
    <property type="evidence" value="ECO:0007669"/>
    <property type="project" value="InterPro"/>
</dbReference>
<dbReference type="Gene3D" id="3.20.110.10">
    <property type="entry name" value="Glycoside hydrolase 38, N terminal domain"/>
    <property type="match status" value="1"/>
</dbReference>
<dbReference type="PANTHER" id="PTHR41695">
    <property type="entry name" value="1,4-ALPHA-GLUCAN BRANCHING ENZYME RV3031-RELATED"/>
    <property type="match status" value="1"/>
</dbReference>
<organism evidence="6 7">
    <name type="scientific">candidate division WOR-3 bacterium RBG_13_43_14</name>
    <dbReference type="NCBI Taxonomy" id="1802590"/>
    <lineage>
        <taxon>Bacteria</taxon>
        <taxon>Bacteria division WOR-3</taxon>
    </lineage>
</organism>
<evidence type="ECO:0000313" key="7">
    <source>
        <dbReference type="Proteomes" id="UP000177025"/>
    </source>
</evidence>
<evidence type="ECO:0000256" key="4">
    <source>
        <dbReference type="RuleBase" id="RU361196"/>
    </source>
</evidence>
<evidence type="ECO:0000313" key="6">
    <source>
        <dbReference type="EMBL" id="OGC39141.1"/>
    </source>
</evidence>
<proteinExistence type="inferred from homology"/>
<evidence type="ECO:0000256" key="2">
    <source>
        <dbReference type="ARBA" id="ARBA00023277"/>
    </source>
</evidence>
<protein>
    <recommendedName>
        <fullName evidence="5">Glycoside hydrolase family 57 N-terminal domain-containing protein</fullName>
    </recommendedName>
</protein>
<feature type="non-terminal residue" evidence="6">
    <location>
        <position position="399"/>
    </location>
</feature>
<dbReference type="GO" id="GO:0005576">
    <property type="term" value="C:extracellular region"/>
    <property type="evidence" value="ECO:0007669"/>
    <property type="project" value="TreeGrafter"/>
</dbReference>
<reference evidence="6 7" key="1">
    <citation type="journal article" date="2016" name="Nat. Commun.">
        <title>Thousands of microbial genomes shed light on interconnected biogeochemical processes in an aquifer system.</title>
        <authorList>
            <person name="Anantharaman K."/>
            <person name="Brown C.T."/>
            <person name="Hug L.A."/>
            <person name="Sharon I."/>
            <person name="Castelle C.J."/>
            <person name="Probst A.J."/>
            <person name="Thomas B.C."/>
            <person name="Singh A."/>
            <person name="Wilkins M.J."/>
            <person name="Karaoz U."/>
            <person name="Brodie E.L."/>
            <person name="Williams K.H."/>
            <person name="Hubbard S.S."/>
            <person name="Banfield J.F."/>
        </authorList>
    </citation>
    <scope>NUCLEOTIDE SEQUENCE [LARGE SCALE GENOMIC DNA]</scope>
</reference>
<feature type="domain" description="Glycoside hydrolase family 57 N-terminal" evidence="5">
    <location>
        <begin position="7"/>
        <end position="318"/>
    </location>
</feature>
<dbReference type="Pfam" id="PF03065">
    <property type="entry name" value="Glyco_hydro_57"/>
    <property type="match status" value="1"/>
</dbReference>
<gene>
    <name evidence="6" type="ORF">A2Y85_08365</name>
</gene>
<dbReference type="Proteomes" id="UP000177025">
    <property type="component" value="Unassembled WGS sequence"/>
</dbReference>